<reference evidence="7" key="1">
    <citation type="submission" date="2016-03" db="EMBL/GenBank/DDBJ databases">
        <title>Complete genome sequence of Solimmundus cernigliae, representing a novel lineage of polycyclic aromatic hydrocarbon degraders within the Gammaproteobacteria.</title>
        <authorList>
            <person name="Singleton D.R."/>
            <person name="Dickey A.N."/>
            <person name="Scholl E.H."/>
            <person name="Wright F.A."/>
            <person name="Aitken M.D."/>
        </authorList>
    </citation>
    <scope>NUCLEOTIDE SEQUENCE [LARGE SCALE GENOMIC DNA]</scope>
    <source>
        <strain evidence="7">TR3.2</strain>
    </source>
</reference>
<dbReference type="RefSeq" id="WP_068807427.1">
    <property type="nucleotide sequence ID" value="NZ_CP014671.1"/>
</dbReference>
<dbReference type="GO" id="GO:0043709">
    <property type="term" value="P:cell adhesion involved in single-species biofilm formation"/>
    <property type="evidence" value="ECO:0007669"/>
    <property type="project" value="TreeGrafter"/>
</dbReference>
<name>A0A1B1YX84_9GAMM</name>
<dbReference type="EMBL" id="CP014671">
    <property type="protein sequence ID" value="ANX05402.1"/>
    <property type="molecule type" value="Genomic_DNA"/>
</dbReference>
<dbReference type="Gene3D" id="3.30.70.270">
    <property type="match status" value="1"/>
</dbReference>
<evidence type="ECO:0000313" key="7">
    <source>
        <dbReference type="Proteomes" id="UP000092952"/>
    </source>
</evidence>
<dbReference type="OrthoDB" id="9812260at2"/>
<dbReference type="Pfam" id="PF00990">
    <property type="entry name" value="GGDEF"/>
    <property type="match status" value="1"/>
</dbReference>
<comment type="cofactor">
    <cofactor evidence="1">
        <name>Mg(2+)</name>
        <dbReference type="ChEBI" id="CHEBI:18420"/>
    </cofactor>
</comment>
<dbReference type="GO" id="GO:0052621">
    <property type="term" value="F:diguanylate cyclase activity"/>
    <property type="evidence" value="ECO:0007669"/>
    <property type="project" value="UniProtKB-EC"/>
</dbReference>
<dbReference type="SUPFAM" id="SSF55073">
    <property type="entry name" value="Nucleotide cyclase"/>
    <property type="match status" value="1"/>
</dbReference>
<dbReference type="SMART" id="SM00267">
    <property type="entry name" value="GGDEF"/>
    <property type="match status" value="1"/>
</dbReference>
<evidence type="ECO:0000313" key="6">
    <source>
        <dbReference type="EMBL" id="ANX05402.1"/>
    </source>
</evidence>
<dbReference type="GO" id="GO:1902201">
    <property type="term" value="P:negative regulation of bacterial-type flagellum-dependent cell motility"/>
    <property type="evidence" value="ECO:0007669"/>
    <property type="project" value="TreeGrafter"/>
</dbReference>
<dbReference type="KEGG" id="gbi:PG2T_15230"/>
<dbReference type="InterPro" id="IPR000160">
    <property type="entry name" value="GGDEF_dom"/>
</dbReference>
<dbReference type="InterPro" id="IPR043128">
    <property type="entry name" value="Rev_trsase/Diguanyl_cyclase"/>
</dbReference>
<dbReference type="NCBIfam" id="TIGR00254">
    <property type="entry name" value="GGDEF"/>
    <property type="match status" value="1"/>
</dbReference>
<dbReference type="FunFam" id="3.30.70.270:FF:000001">
    <property type="entry name" value="Diguanylate cyclase domain protein"/>
    <property type="match status" value="1"/>
</dbReference>
<evidence type="ECO:0000256" key="3">
    <source>
        <dbReference type="ARBA" id="ARBA00034247"/>
    </source>
</evidence>
<dbReference type="PANTHER" id="PTHR45138:SF9">
    <property type="entry name" value="DIGUANYLATE CYCLASE DGCM-RELATED"/>
    <property type="match status" value="1"/>
</dbReference>
<protein>
    <recommendedName>
        <fullName evidence="2">diguanylate cyclase</fullName>
        <ecNumber evidence="2">2.7.7.65</ecNumber>
    </recommendedName>
</protein>
<dbReference type="CDD" id="cd01949">
    <property type="entry name" value="GGDEF"/>
    <property type="match status" value="1"/>
</dbReference>
<keyword evidence="7" id="KW-1185">Reference proteome</keyword>
<dbReference type="InterPro" id="IPR029787">
    <property type="entry name" value="Nucleotide_cyclase"/>
</dbReference>
<evidence type="ECO:0000256" key="2">
    <source>
        <dbReference type="ARBA" id="ARBA00012528"/>
    </source>
</evidence>
<organism evidence="6 7">
    <name type="scientific">Immundisolibacter cernigliae</name>
    <dbReference type="NCBI Taxonomy" id="1810504"/>
    <lineage>
        <taxon>Bacteria</taxon>
        <taxon>Pseudomonadati</taxon>
        <taxon>Pseudomonadota</taxon>
        <taxon>Gammaproteobacteria</taxon>
        <taxon>Immundisolibacterales</taxon>
        <taxon>Immundisolibacteraceae</taxon>
        <taxon>Immundisolibacter</taxon>
    </lineage>
</organism>
<feature type="region of interest" description="Disordered" evidence="4">
    <location>
        <begin position="1"/>
        <end position="24"/>
    </location>
</feature>
<dbReference type="FunCoup" id="A0A1B1YX84">
    <property type="interactions" value="52"/>
</dbReference>
<evidence type="ECO:0000256" key="4">
    <source>
        <dbReference type="SAM" id="MobiDB-lite"/>
    </source>
</evidence>
<proteinExistence type="predicted"/>
<comment type="catalytic activity">
    <reaction evidence="3">
        <text>2 GTP = 3',3'-c-di-GMP + 2 diphosphate</text>
        <dbReference type="Rhea" id="RHEA:24898"/>
        <dbReference type="ChEBI" id="CHEBI:33019"/>
        <dbReference type="ChEBI" id="CHEBI:37565"/>
        <dbReference type="ChEBI" id="CHEBI:58805"/>
        <dbReference type="EC" id="2.7.7.65"/>
    </reaction>
</comment>
<sequence>MKLINILSDHPQTAPAPAKPPRRKPVDLARHTLELAATLSRHLDLDALIDHFSRRLGEVLPYDSLSFRHELAGQWHAIAHGSGGRHSCTYQLQVEEVPLGTLRIARRQRLEEPELAMLEQLIGVIVYPLRNALLYRRAQHDAATDPLTGLSNRGVFDDALPREISRAQRYGTHLTLLMVDVDNLKHINDRAGHSAGDRALQQVAGILRAGVRDSDQVFRYAGDEFAVLLVGGDATTAREVAERLRSRVDELPADSGAARPTLSIGLAPLRDTDSGQALFERADRALYGAKQAGRNCVCSAD</sequence>
<dbReference type="STRING" id="1810504.PG2T_15230"/>
<accession>A0A1B1YX84</accession>
<feature type="domain" description="GGDEF" evidence="5">
    <location>
        <begin position="172"/>
        <end position="301"/>
    </location>
</feature>
<dbReference type="InParanoid" id="A0A1B1YX84"/>
<evidence type="ECO:0000256" key="1">
    <source>
        <dbReference type="ARBA" id="ARBA00001946"/>
    </source>
</evidence>
<dbReference type="PROSITE" id="PS50887">
    <property type="entry name" value="GGDEF"/>
    <property type="match status" value="1"/>
</dbReference>
<dbReference type="AlphaFoldDB" id="A0A1B1YX84"/>
<evidence type="ECO:0000259" key="5">
    <source>
        <dbReference type="PROSITE" id="PS50887"/>
    </source>
</evidence>
<dbReference type="PANTHER" id="PTHR45138">
    <property type="entry name" value="REGULATORY COMPONENTS OF SENSORY TRANSDUCTION SYSTEM"/>
    <property type="match status" value="1"/>
</dbReference>
<gene>
    <name evidence="6" type="ORF">PG2T_15230</name>
</gene>
<dbReference type="Proteomes" id="UP000092952">
    <property type="component" value="Chromosome"/>
</dbReference>
<dbReference type="InterPro" id="IPR050469">
    <property type="entry name" value="Diguanylate_Cyclase"/>
</dbReference>
<dbReference type="EC" id="2.7.7.65" evidence="2"/>
<dbReference type="GO" id="GO:0005886">
    <property type="term" value="C:plasma membrane"/>
    <property type="evidence" value="ECO:0007669"/>
    <property type="project" value="TreeGrafter"/>
</dbReference>